<dbReference type="AlphaFoldDB" id="A0AAV9EQD1"/>
<evidence type="ECO:0000313" key="1">
    <source>
        <dbReference type="EMBL" id="KAK1315664.1"/>
    </source>
</evidence>
<accession>A0AAV9EQD1</accession>
<reference evidence="1" key="1">
    <citation type="journal article" date="2023" name="Nat. Commun.">
        <title>Diploid and tetraploid genomes of Acorus and the evolution of monocots.</title>
        <authorList>
            <person name="Ma L."/>
            <person name="Liu K.W."/>
            <person name="Li Z."/>
            <person name="Hsiao Y.Y."/>
            <person name="Qi Y."/>
            <person name="Fu T."/>
            <person name="Tang G.D."/>
            <person name="Zhang D."/>
            <person name="Sun W.H."/>
            <person name="Liu D.K."/>
            <person name="Li Y."/>
            <person name="Chen G.Z."/>
            <person name="Liu X.D."/>
            <person name="Liao X.Y."/>
            <person name="Jiang Y.T."/>
            <person name="Yu X."/>
            <person name="Hao Y."/>
            <person name="Huang J."/>
            <person name="Zhao X.W."/>
            <person name="Ke S."/>
            <person name="Chen Y.Y."/>
            <person name="Wu W.L."/>
            <person name="Hsu J.L."/>
            <person name="Lin Y.F."/>
            <person name="Huang M.D."/>
            <person name="Li C.Y."/>
            <person name="Huang L."/>
            <person name="Wang Z.W."/>
            <person name="Zhao X."/>
            <person name="Zhong W.Y."/>
            <person name="Peng D.H."/>
            <person name="Ahmad S."/>
            <person name="Lan S."/>
            <person name="Zhang J.S."/>
            <person name="Tsai W.C."/>
            <person name="Van de Peer Y."/>
            <person name="Liu Z.J."/>
        </authorList>
    </citation>
    <scope>NUCLEOTIDE SEQUENCE</scope>
    <source>
        <strain evidence="1">CP</strain>
    </source>
</reference>
<name>A0AAV9EQD1_ACOCL</name>
<reference evidence="1" key="2">
    <citation type="submission" date="2023-06" db="EMBL/GenBank/DDBJ databases">
        <authorList>
            <person name="Ma L."/>
            <person name="Liu K.-W."/>
            <person name="Li Z."/>
            <person name="Hsiao Y.-Y."/>
            <person name="Qi Y."/>
            <person name="Fu T."/>
            <person name="Tang G."/>
            <person name="Zhang D."/>
            <person name="Sun W.-H."/>
            <person name="Liu D.-K."/>
            <person name="Li Y."/>
            <person name="Chen G.-Z."/>
            <person name="Liu X.-D."/>
            <person name="Liao X.-Y."/>
            <person name="Jiang Y.-T."/>
            <person name="Yu X."/>
            <person name="Hao Y."/>
            <person name="Huang J."/>
            <person name="Zhao X.-W."/>
            <person name="Ke S."/>
            <person name="Chen Y.-Y."/>
            <person name="Wu W.-L."/>
            <person name="Hsu J.-L."/>
            <person name="Lin Y.-F."/>
            <person name="Huang M.-D."/>
            <person name="Li C.-Y."/>
            <person name="Huang L."/>
            <person name="Wang Z.-W."/>
            <person name="Zhao X."/>
            <person name="Zhong W.-Y."/>
            <person name="Peng D.-H."/>
            <person name="Ahmad S."/>
            <person name="Lan S."/>
            <person name="Zhang J.-S."/>
            <person name="Tsai W.-C."/>
            <person name="Van De Peer Y."/>
            <person name="Liu Z.-J."/>
        </authorList>
    </citation>
    <scope>NUCLEOTIDE SEQUENCE</scope>
    <source>
        <strain evidence="1">CP</strain>
        <tissue evidence="1">Leaves</tissue>
    </source>
</reference>
<dbReference type="Proteomes" id="UP001180020">
    <property type="component" value="Unassembled WGS sequence"/>
</dbReference>
<sequence>MATAKNKGFVVVERWRRRSHGCQRVSQDTLHHLGSLDRKVAMAEVFFFLRPRMQVIFLMSRERNSLGTGVFLPRGRGVSVDISSEIPAVYSPILIPYELVQSLNLNVYALEMQLASFIGVEFLMDMYHPPMDVQMIEVAENGGCGGNKNFWIVDKE</sequence>
<proteinExistence type="predicted"/>
<organism evidence="1 2">
    <name type="scientific">Acorus calamus</name>
    <name type="common">Sweet flag</name>
    <dbReference type="NCBI Taxonomy" id="4465"/>
    <lineage>
        <taxon>Eukaryota</taxon>
        <taxon>Viridiplantae</taxon>
        <taxon>Streptophyta</taxon>
        <taxon>Embryophyta</taxon>
        <taxon>Tracheophyta</taxon>
        <taxon>Spermatophyta</taxon>
        <taxon>Magnoliopsida</taxon>
        <taxon>Liliopsida</taxon>
        <taxon>Acoraceae</taxon>
        <taxon>Acorus</taxon>
    </lineage>
</organism>
<comment type="caution">
    <text evidence="1">The sequence shown here is derived from an EMBL/GenBank/DDBJ whole genome shotgun (WGS) entry which is preliminary data.</text>
</comment>
<evidence type="ECO:0000313" key="2">
    <source>
        <dbReference type="Proteomes" id="UP001180020"/>
    </source>
</evidence>
<gene>
    <name evidence="1" type="ORF">QJS10_CPA05g00866</name>
</gene>
<dbReference type="EMBL" id="JAUJYO010000005">
    <property type="protein sequence ID" value="KAK1315664.1"/>
    <property type="molecule type" value="Genomic_DNA"/>
</dbReference>
<protein>
    <submittedName>
        <fullName evidence="1">Uncharacterized protein</fullName>
    </submittedName>
</protein>
<keyword evidence="2" id="KW-1185">Reference proteome</keyword>